<evidence type="ECO:0000313" key="3">
    <source>
        <dbReference type="Proteomes" id="UP000273119"/>
    </source>
</evidence>
<organism evidence="2 3">
    <name type="scientific">Galactobacter caseinivorans</name>
    <dbReference type="NCBI Taxonomy" id="2676123"/>
    <lineage>
        <taxon>Bacteria</taxon>
        <taxon>Bacillati</taxon>
        <taxon>Actinomycetota</taxon>
        <taxon>Actinomycetes</taxon>
        <taxon>Micrococcales</taxon>
        <taxon>Micrococcaceae</taxon>
        <taxon>Galactobacter</taxon>
    </lineage>
</organism>
<dbReference type="InterPro" id="IPR050766">
    <property type="entry name" value="Bact_Lucif_Oxidored"/>
</dbReference>
<dbReference type="AlphaFoldDB" id="A0A496PIJ8"/>
<dbReference type="Gene3D" id="3.20.20.30">
    <property type="entry name" value="Luciferase-like domain"/>
    <property type="match status" value="1"/>
</dbReference>
<keyword evidence="3" id="KW-1185">Reference proteome</keyword>
<dbReference type="Pfam" id="PF00296">
    <property type="entry name" value="Bac_luciferase"/>
    <property type="match status" value="1"/>
</dbReference>
<proteinExistence type="predicted"/>
<protein>
    <submittedName>
        <fullName evidence="2">LLM class flavin-dependent oxidoreductase</fullName>
    </submittedName>
</protein>
<dbReference type="PANTHER" id="PTHR30137:SF15">
    <property type="entry name" value="BLL6902 PROTEIN"/>
    <property type="match status" value="1"/>
</dbReference>
<reference evidence="2 3" key="1">
    <citation type="submission" date="2018-07" db="EMBL/GenBank/DDBJ databases">
        <title>Arthrobacter sp. nov., isolated from raw cow's milk with high bacterial count.</title>
        <authorList>
            <person name="Hahne J."/>
            <person name="Isele D."/>
            <person name="Lipski A."/>
        </authorList>
    </citation>
    <scope>NUCLEOTIDE SEQUENCE [LARGE SCALE GENOMIC DNA]</scope>
    <source>
        <strain evidence="2 3">JZ R-183</strain>
    </source>
</reference>
<dbReference type="RefSeq" id="WP_121484977.1">
    <property type="nucleotide sequence ID" value="NZ_QQXL01000004.1"/>
</dbReference>
<name>A0A496PIJ8_9MICC</name>
<dbReference type="GO" id="GO:0016705">
    <property type="term" value="F:oxidoreductase activity, acting on paired donors, with incorporation or reduction of molecular oxygen"/>
    <property type="evidence" value="ECO:0007669"/>
    <property type="project" value="InterPro"/>
</dbReference>
<dbReference type="PANTHER" id="PTHR30137">
    <property type="entry name" value="LUCIFERASE-LIKE MONOOXYGENASE"/>
    <property type="match status" value="1"/>
</dbReference>
<dbReference type="Proteomes" id="UP000273119">
    <property type="component" value="Unassembled WGS sequence"/>
</dbReference>
<feature type="domain" description="Luciferase-like" evidence="1">
    <location>
        <begin position="25"/>
        <end position="325"/>
    </location>
</feature>
<accession>A0A496PIJ8</accession>
<dbReference type="InterPro" id="IPR011251">
    <property type="entry name" value="Luciferase-like_dom"/>
</dbReference>
<sequence length="353" mass="38281">MSPALHRDRPLKRLGFLHLVPFTAQDPGAGLRDALDLFTYAEELGFDSGWIRTRHLQYGVGAPGAYLGALSQVTSTLELGNAVIPLEFENPFRLAEDLGTVDLLSGGRLRPGFSAHPPRFDAAVNARVFGAGWEREDYGNERLERLLALLRGQAVREVGEYQGFGGDFDAPTVQPLSPGLAQRAAYGAGSLRSAEWAGAAGLSLLVSNISTMENGVRSVNAAQAAQMRAFRAAHPAGEAAHVSQARVVVPLDGTTPEQEARYRAYVQRRTPRTRGVVGAKTIIAPDVMGSLEEIVHSFAEDESFALADEVIFELPFELEPEDWRHQLRQVATRIGPALGWQPRAQHNGGNSAR</sequence>
<dbReference type="GO" id="GO:0005829">
    <property type="term" value="C:cytosol"/>
    <property type="evidence" value="ECO:0007669"/>
    <property type="project" value="TreeGrafter"/>
</dbReference>
<evidence type="ECO:0000259" key="1">
    <source>
        <dbReference type="Pfam" id="PF00296"/>
    </source>
</evidence>
<comment type="caution">
    <text evidence="2">The sequence shown here is derived from an EMBL/GenBank/DDBJ whole genome shotgun (WGS) entry which is preliminary data.</text>
</comment>
<dbReference type="InterPro" id="IPR036661">
    <property type="entry name" value="Luciferase-like_sf"/>
</dbReference>
<evidence type="ECO:0000313" key="2">
    <source>
        <dbReference type="EMBL" id="RKW70324.1"/>
    </source>
</evidence>
<dbReference type="EMBL" id="QQXL01000004">
    <property type="protein sequence ID" value="RKW70324.1"/>
    <property type="molecule type" value="Genomic_DNA"/>
</dbReference>
<dbReference type="SUPFAM" id="SSF51679">
    <property type="entry name" value="Bacterial luciferase-like"/>
    <property type="match status" value="1"/>
</dbReference>
<gene>
    <name evidence="2" type="ORF">DWQ67_07420</name>
</gene>